<evidence type="ECO:0000313" key="4">
    <source>
        <dbReference type="Proteomes" id="UP000007014"/>
    </source>
</evidence>
<dbReference type="PANTHER" id="PTHR12436:SF4">
    <property type="entry name" value="LEUKOCYTE RECEPTOR CLUSTER MEMBER 8"/>
    <property type="match status" value="1"/>
</dbReference>
<evidence type="ECO:0000313" key="3">
    <source>
        <dbReference type="EMBL" id="BAM82432.1"/>
    </source>
</evidence>
<reference evidence="3 4" key="2">
    <citation type="journal article" date="2007" name="BMC Biol.">
        <title>A 100%-complete sequence reveals unusually simple genomic features in the hot-spring red alga Cyanidioschyzon merolae.</title>
        <authorList>
            <person name="Nozaki H."/>
            <person name="Takano H."/>
            <person name="Misumi O."/>
            <person name="Terasawa K."/>
            <person name="Matsuzaki M."/>
            <person name="Maruyama S."/>
            <person name="Nishida K."/>
            <person name="Yagisawa F."/>
            <person name="Yoshida Y."/>
            <person name="Fujiwara T."/>
            <person name="Takio S."/>
            <person name="Tamura K."/>
            <person name="Chung S.J."/>
            <person name="Nakamura S."/>
            <person name="Kuroiwa H."/>
            <person name="Tanaka K."/>
            <person name="Sato N."/>
            <person name="Kuroiwa T."/>
        </authorList>
    </citation>
    <scope>NUCLEOTIDE SEQUENCE [LARGE SCALE GENOMIC DNA]</scope>
    <source>
        <strain evidence="3 4">10D</strain>
    </source>
</reference>
<dbReference type="RefSeq" id="XP_005538468.1">
    <property type="nucleotide sequence ID" value="XM_005538411.1"/>
</dbReference>
<feature type="compositionally biased region" description="Basic and acidic residues" evidence="1">
    <location>
        <begin position="118"/>
        <end position="129"/>
    </location>
</feature>
<dbReference type="InterPro" id="IPR005062">
    <property type="entry name" value="SAC3/GANP/THP3_conserved"/>
</dbReference>
<feature type="region of interest" description="Disordered" evidence="1">
    <location>
        <begin position="81"/>
        <end position="101"/>
    </location>
</feature>
<dbReference type="Pfam" id="PF03399">
    <property type="entry name" value="SAC3_GANP"/>
    <property type="match status" value="1"/>
</dbReference>
<protein>
    <recommendedName>
        <fullName evidence="2">SAC3/GANP/THP3 conserved domain-containing protein</fullName>
    </recommendedName>
</protein>
<gene>
    <name evidence="3" type="ORF">CYME_CMR191C</name>
</gene>
<feature type="region of interest" description="Disordered" evidence="1">
    <location>
        <begin position="115"/>
        <end position="144"/>
    </location>
</feature>
<dbReference type="GeneID" id="16996661"/>
<dbReference type="OrthoDB" id="199574at2759"/>
<dbReference type="PANTHER" id="PTHR12436">
    <property type="entry name" value="80 KDA MCM3-ASSOCIATED PROTEIN"/>
    <property type="match status" value="1"/>
</dbReference>
<reference evidence="3 4" key="1">
    <citation type="journal article" date="2004" name="Nature">
        <title>Genome sequence of the ultrasmall unicellular red alga Cyanidioschyzon merolae 10D.</title>
        <authorList>
            <person name="Matsuzaki M."/>
            <person name="Misumi O."/>
            <person name="Shin-i T."/>
            <person name="Maruyama S."/>
            <person name="Takahara M."/>
            <person name="Miyagishima S."/>
            <person name="Mori T."/>
            <person name="Nishida K."/>
            <person name="Yagisawa F."/>
            <person name="Nishida K."/>
            <person name="Yoshida Y."/>
            <person name="Nishimura Y."/>
            <person name="Nakao S."/>
            <person name="Kobayashi T."/>
            <person name="Momoyama Y."/>
            <person name="Higashiyama T."/>
            <person name="Minoda A."/>
            <person name="Sano M."/>
            <person name="Nomoto H."/>
            <person name="Oishi K."/>
            <person name="Hayashi H."/>
            <person name="Ohta F."/>
            <person name="Nishizaka S."/>
            <person name="Haga S."/>
            <person name="Miura S."/>
            <person name="Morishita T."/>
            <person name="Kabeya Y."/>
            <person name="Terasawa K."/>
            <person name="Suzuki Y."/>
            <person name="Ishii Y."/>
            <person name="Asakawa S."/>
            <person name="Takano H."/>
            <person name="Ohta N."/>
            <person name="Kuroiwa H."/>
            <person name="Tanaka K."/>
            <person name="Shimizu N."/>
            <person name="Sugano S."/>
            <person name="Sato N."/>
            <person name="Nozaki H."/>
            <person name="Ogasawara N."/>
            <person name="Kohara Y."/>
            <person name="Kuroiwa T."/>
        </authorList>
    </citation>
    <scope>NUCLEOTIDE SEQUENCE [LARGE SCALE GENOMIC DNA]</scope>
    <source>
        <strain evidence="3 4">10D</strain>
    </source>
</reference>
<dbReference type="KEGG" id="cme:CYME_CMR191C"/>
<dbReference type="InterPro" id="IPR045107">
    <property type="entry name" value="SAC3/GANP/THP3"/>
</dbReference>
<dbReference type="HOGENOM" id="CLU_449306_0_0_1"/>
<dbReference type="GO" id="GO:0005634">
    <property type="term" value="C:nucleus"/>
    <property type="evidence" value="ECO:0007669"/>
    <property type="project" value="TreeGrafter"/>
</dbReference>
<feature type="domain" description="SAC3/GANP/THP3 conserved" evidence="2">
    <location>
        <begin position="303"/>
        <end position="521"/>
    </location>
</feature>
<proteinExistence type="predicted"/>
<feature type="region of interest" description="Disordered" evidence="1">
    <location>
        <begin position="583"/>
        <end position="608"/>
    </location>
</feature>
<dbReference type="Proteomes" id="UP000007014">
    <property type="component" value="Chromosome 18"/>
</dbReference>
<dbReference type="EMBL" id="AP006500">
    <property type="protein sequence ID" value="BAM82432.1"/>
    <property type="molecule type" value="Genomic_DNA"/>
</dbReference>
<feature type="region of interest" description="Disordered" evidence="1">
    <location>
        <begin position="530"/>
        <end position="555"/>
    </location>
</feature>
<feature type="compositionally biased region" description="Basic residues" evidence="1">
    <location>
        <begin position="538"/>
        <end position="550"/>
    </location>
</feature>
<organism evidence="3 4">
    <name type="scientific">Cyanidioschyzon merolae (strain NIES-3377 / 10D)</name>
    <name type="common">Unicellular red alga</name>
    <dbReference type="NCBI Taxonomy" id="280699"/>
    <lineage>
        <taxon>Eukaryota</taxon>
        <taxon>Rhodophyta</taxon>
        <taxon>Bangiophyceae</taxon>
        <taxon>Cyanidiales</taxon>
        <taxon>Cyanidiaceae</taxon>
        <taxon>Cyanidioschyzon</taxon>
    </lineage>
</organism>
<evidence type="ECO:0000259" key="2">
    <source>
        <dbReference type="Pfam" id="PF03399"/>
    </source>
</evidence>
<evidence type="ECO:0000256" key="1">
    <source>
        <dbReference type="SAM" id="MobiDB-lite"/>
    </source>
</evidence>
<keyword evidence="4" id="KW-1185">Reference proteome</keyword>
<sequence>MEVPAIGAQLFEANRQYYRALLPSHISYHLDEAGREFLYDSRLDRTRWLWERRKLPNPAAADAGRSLTVYVNCVDGRRAPAPPIFRPGAKQDGDGSGKSLSKTETTCLAAGGLAEAVTQRERTGSRDNRLQAQPAGPKLQATAPKVSEKAGISLGNHAFFPKAMTGTRVPDRRGIADMPQRPAAHPLGMTPLQAASALSGNDAAIYPLENQLGNHHLRAGWDPVSPDTLLRHQSGSPMHTPSAHAEASRRRARAERFREHLKCGQRLEASQLIVSKDNSRASLQQTDAHAHRLVGTSAVLEKTYLRLTKEAQADQVRPLSVLETAFAQLMSRWEHGSIDYTFLREQLKAIRQDMQVQGLGAEHRLAFDVYETHARLAIFHDDVAELSQCLSMLKSLFQASRSEYRSNQREFLSYSVLLALYTGSLLDVRLILRDEDLLGDAAAETVAESSAARDTIDLWSTTVQLVLALARHDYFSFMRIRKRLPPTARHLVSWFDTRIVQQVLNAVQTAYRPSVPLGFIEELVDLNPEDSSIPERRSPHRASVKQHRNSTLHPERCSSLEQILTLSGAQVSADGQALICNRRPPAQTQIKPQSAPANAPSPRNLSSE</sequence>
<dbReference type="eggNOG" id="KOG1861">
    <property type="taxonomic scope" value="Eukaryota"/>
</dbReference>
<feature type="compositionally biased region" description="Polar residues" evidence="1">
    <location>
        <begin position="586"/>
        <end position="608"/>
    </location>
</feature>
<dbReference type="Gramene" id="CMR191CT">
    <property type="protein sequence ID" value="CMR191CT"/>
    <property type="gene ID" value="CMR191C"/>
</dbReference>
<dbReference type="AlphaFoldDB" id="M1VGU7"/>
<accession>M1VGU7</accession>
<name>M1VGU7_CYAM1</name>
<dbReference type="Gene3D" id="1.25.40.990">
    <property type="match status" value="1"/>
</dbReference>